<dbReference type="RefSeq" id="WP_099840211.1">
    <property type="nucleotide sequence ID" value="NZ_PEIK01000018.1"/>
</dbReference>
<protein>
    <submittedName>
        <fullName evidence="1">Fe-S oxidoreductase</fullName>
    </submittedName>
</protein>
<dbReference type="AlphaFoldDB" id="A0A2G7H6M0"/>
<reference evidence="1 2" key="1">
    <citation type="submission" date="2017-10" db="EMBL/GenBank/DDBJ databases">
        <title>Reclassification of Eubacterium combesii and discrepancies in the nomenclature of botulinum neurotoxin producing clostridia. Request for an Opinion.</title>
        <authorList>
            <person name="Dobritsa A.P."/>
            <person name="Kutumbaka K.K."/>
            <person name="Samadpour M."/>
        </authorList>
    </citation>
    <scope>NUCLEOTIDE SEQUENCE [LARGE SCALE GENOMIC DNA]</scope>
    <source>
        <strain evidence="1 2">DSM 20696</strain>
    </source>
</reference>
<proteinExistence type="predicted"/>
<organism evidence="1 2">
    <name type="scientific">Clostridium combesii</name>
    <dbReference type="NCBI Taxonomy" id="39481"/>
    <lineage>
        <taxon>Bacteria</taxon>
        <taxon>Bacillati</taxon>
        <taxon>Bacillota</taxon>
        <taxon>Clostridia</taxon>
        <taxon>Eubacteriales</taxon>
        <taxon>Clostridiaceae</taxon>
        <taxon>Clostridium</taxon>
    </lineage>
</organism>
<sequence length="52" mass="6345">MAFEILTDEIKYVIKYNYILNTTHKNKKITGMEKDEDMNKHDMRTIIWQLII</sequence>
<keyword evidence="2" id="KW-1185">Reference proteome</keyword>
<gene>
    <name evidence="1" type="ORF">CS538_17110</name>
</gene>
<dbReference type="Proteomes" id="UP000231322">
    <property type="component" value="Unassembled WGS sequence"/>
</dbReference>
<comment type="caution">
    <text evidence="1">The sequence shown here is derived from an EMBL/GenBank/DDBJ whole genome shotgun (WGS) entry which is preliminary data.</text>
</comment>
<dbReference type="EMBL" id="PEIK01000018">
    <property type="protein sequence ID" value="PIH00704.1"/>
    <property type="molecule type" value="Genomic_DNA"/>
</dbReference>
<name>A0A2G7H6M0_9CLOT</name>
<accession>A0A2G7H6M0</accession>
<evidence type="ECO:0000313" key="1">
    <source>
        <dbReference type="EMBL" id="PIH00704.1"/>
    </source>
</evidence>
<evidence type="ECO:0000313" key="2">
    <source>
        <dbReference type="Proteomes" id="UP000231322"/>
    </source>
</evidence>